<dbReference type="PROSITE" id="PS51096">
    <property type="entry name" value="PTS_EIIA_TYPE_4"/>
    <property type="match status" value="1"/>
</dbReference>
<sequence length="124" mass="12822">MVYMLVVAHAPLASALCGVAAHTYPGCGARLKGLDVHPEWDLERAITEVKACLPSDGPVLVFVDALGATPANAAGQALQGREGAALIYGVNVPMLWRSLCYGHESIDDVVAKALEGAVRGVGQA</sequence>
<comment type="caution">
    <text evidence="3">The sequence shown here is derived from an EMBL/GenBank/DDBJ whole genome shotgun (WGS) entry which is preliminary data.</text>
</comment>
<dbReference type="EMBL" id="JAEDAL010000008">
    <property type="protein sequence ID" value="MBH9553890.1"/>
    <property type="molecule type" value="Genomic_DNA"/>
</dbReference>
<dbReference type="InterPro" id="IPR051471">
    <property type="entry name" value="Bacterial_PTS_sugar_comp"/>
</dbReference>
<dbReference type="RefSeq" id="WP_198101513.1">
    <property type="nucleotide sequence ID" value="NZ_JAEDAL010000008.1"/>
</dbReference>
<accession>A0A931IZI9</accession>
<name>A0A931IZI9_9BURK</name>
<dbReference type="PANTHER" id="PTHR33799:SF1">
    <property type="entry name" value="PTS SYSTEM MANNOSE-SPECIFIC EIIAB COMPONENT-RELATED"/>
    <property type="match status" value="1"/>
</dbReference>
<dbReference type="InterPro" id="IPR004701">
    <property type="entry name" value="PTS_EIIA_man-typ"/>
</dbReference>
<dbReference type="GO" id="GO:0009401">
    <property type="term" value="P:phosphoenolpyruvate-dependent sugar phosphotransferase system"/>
    <property type="evidence" value="ECO:0007669"/>
    <property type="project" value="InterPro"/>
</dbReference>
<evidence type="ECO:0000259" key="2">
    <source>
        <dbReference type="PROSITE" id="PS51096"/>
    </source>
</evidence>
<organism evidence="3 4">
    <name type="scientific">Inhella gelatinilytica</name>
    <dbReference type="NCBI Taxonomy" id="2795030"/>
    <lineage>
        <taxon>Bacteria</taxon>
        <taxon>Pseudomonadati</taxon>
        <taxon>Pseudomonadota</taxon>
        <taxon>Betaproteobacteria</taxon>
        <taxon>Burkholderiales</taxon>
        <taxon>Sphaerotilaceae</taxon>
        <taxon>Inhella</taxon>
    </lineage>
</organism>
<proteinExistence type="predicted"/>
<dbReference type="SUPFAM" id="SSF53062">
    <property type="entry name" value="PTS system fructose IIA component-like"/>
    <property type="match status" value="1"/>
</dbReference>
<dbReference type="Pfam" id="PF03610">
    <property type="entry name" value="EIIA-man"/>
    <property type="match status" value="1"/>
</dbReference>
<evidence type="ECO:0000313" key="3">
    <source>
        <dbReference type="EMBL" id="MBH9553890.1"/>
    </source>
</evidence>
<dbReference type="Gene3D" id="3.40.50.510">
    <property type="entry name" value="Phosphotransferase system, mannose-type IIA component"/>
    <property type="match status" value="1"/>
</dbReference>
<dbReference type="InterPro" id="IPR036662">
    <property type="entry name" value="PTS_EIIA_man-typ_sf"/>
</dbReference>
<dbReference type="GO" id="GO:0016020">
    <property type="term" value="C:membrane"/>
    <property type="evidence" value="ECO:0007669"/>
    <property type="project" value="InterPro"/>
</dbReference>
<feature type="domain" description="PTS EIIA type-4" evidence="2">
    <location>
        <begin position="1"/>
        <end position="121"/>
    </location>
</feature>
<gene>
    <name evidence="3" type="ORF">I7X43_13665</name>
</gene>
<keyword evidence="1" id="KW-0808">Transferase</keyword>
<evidence type="ECO:0000313" key="4">
    <source>
        <dbReference type="Proteomes" id="UP000620139"/>
    </source>
</evidence>
<dbReference type="GO" id="GO:0016740">
    <property type="term" value="F:transferase activity"/>
    <property type="evidence" value="ECO:0007669"/>
    <property type="project" value="UniProtKB-KW"/>
</dbReference>
<dbReference type="AlphaFoldDB" id="A0A931IZI9"/>
<protein>
    <submittedName>
        <fullName evidence="3">PTS fructose transporter subunit IIA</fullName>
    </submittedName>
</protein>
<keyword evidence="4" id="KW-1185">Reference proteome</keyword>
<dbReference type="PANTHER" id="PTHR33799">
    <property type="entry name" value="PTS PERMEASE-RELATED-RELATED"/>
    <property type="match status" value="1"/>
</dbReference>
<reference evidence="3" key="1">
    <citation type="submission" date="2020-12" db="EMBL/GenBank/DDBJ databases">
        <title>The genome sequence of Inhella sp. 4Y17.</title>
        <authorList>
            <person name="Liu Y."/>
        </authorList>
    </citation>
    <scope>NUCLEOTIDE SEQUENCE</scope>
    <source>
        <strain evidence="3">4Y10</strain>
    </source>
</reference>
<evidence type="ECO:0000256" key="1">
    <source>
        <dbReference type="ARBA" id="ARBA00022679"/>
    </source>
</evidence>
<dbReference type="Proteomes" id="UP000620139">
    <property type="component" value="Unassembled WGS sequence"/>
</dbReference>